<gene>
    <name evidence="5" type="ORF">AUP42_06015</name>
</gene>
<dbReference type="SMART" id="SM00895">
    <property type="entry name" value="FCD"/>
    <property type="match status" value="1"/>
</dbReference>
<protein>
    <submittedName>
        <fullName evidence="5">GntR family transcriptional regulator</fullName>
    </submittedName>
</protein>
<dbReference type="Gene3D" id="1.20.120.530">
    <property type="entry name" value="GntR ligand-binding domain-like"/>
    <property type="match status" value="1"/>
</dbReference>
<dbReference type="PANTHER" id="PTHR43537">
    <property type="entry name" value="TRANSCRIPTIONAL REGULATOR, GNTR FAMILY"/>
    <property type="match status" value="1"/>
</dbReference>
<dbReference type="RefSeq" id="WP_062953108.1">
    <property type="nucleotide sequence ID" value="NZ_LPVY01000022.1"/>
</dbReference>
<evidence type="ECO:0000256" key="3">
    <source>
        <dbReference type="ARBA" id="ARBA00023163"/>
    </source>
</evidence>
<evidence type="ECO:0000256" key="1">
    <source>
        <dbReference type="ARBA" id="ARBA00023015"/>
    </source>
</evidence>
<dbReference type="OrthoDB" id="8638122at2"/>
<dbReference type="InterPro" id="IPR036388">
    <property type="entry name" value="WH-like_DNA-bd_sf"/>
</dbReference>
<reference evidence="5 6" key="1">
    <citation type="submission" date="2015-12" db="EMBL/GenBank/DDBJ databases">
        <title>Genome sequence of Thalassospira lucentensis MCCC 1A02072.</title>
        <authorList>
            <person name="Lu L."/>
            <person name="Lai Q."/>
            <person name="Shao Z."/>
            <person name="Qian P."/>
        </authorList>
    </citation>
    <scope>NUCLEOTIDE SEQUENCE [LARGE SCALE GENOMIC DNA]</scope>
    <source>
        <strain evidence="5 6">MCCC 1A02072</strain>
    </source>
</reference>
<dbReference type="AlphaFoldDB" id="A0A154L1L8"/>
<dbReference type="GO" id="GO:0003700">
    <property type="term" value="F:DNA-binding transcription factor activity"/>
    <property type="evidence" value="ECO:0007669"/>
    <property type="project" value="InterPro"/>
</dbReference>
<dbReference type="Pfam" id="PF00392">
    <property type="entry name" value="GntR"/>
    <property type="match status" value="1"/>
</dbReference>
<dbReference type="SUPFAM" id="SSF46785">
    <property type="entry name" value="Winged helix' DNA-binding domain"/>
    <property type="match status" value="1"/>
</dbReference>
<evidence type="ECO:0000313" key="5">
    <source>
        <dbReference type="EMBL" id="KZB61800.1"/>
    </source>
</evidence>
<sequence>MKHKSLFLPSDNETVGDIAFRNIRSDIIRGRLKPGQKLRLDQLKSHYGVAVSTLREILSRLAAENFVVAEGQRGFEVTGISEAGLRDIAALRLLLETHALRQSIATGDLQWEARVVSSHYMLKVVETKLIEGDMSQVEQWVQQDWEFHHATISACASPAMMAAHSTAFDRFLRYHMLVLDFRGKPAAEEHARLRDLVIARDAEGAVALLTSHVESGLNHVLGTGKIPA</sequence>
<dbReference type="PROSITE" id="PS50949">
    <property type="entry name" value="HTH_GNTR"/>
    <property type="match status" value="1"/>
</dbReference>
<dbReference type="SMART" id="SM00345">
    <property type="entry name" value="HTH_GNTR"/>
    <property type="match status" value="1"/>
</dbReference>
<dbReference type="Gene3D" id="1.10.10.10">
    <property type="entry name" value="Winged helix-like DNA-binding domain superfamily/Winged helix DNA-binding domain"/>
    <property type="match status" value="1"/>
</dbReference>
<dbReference type="EMBL" id="LPVY01000022">
    <property type="protein sequence ID" value="KZB61800.1"/>
    <property type="molecule type" value="Genomic_DNA"/>
</dbReference>
<evidence type="ECO:0000313" key="6">
    <source>
        <dbReference type="Proteomes" id="UP000076335"/>
    </source>
</evidence>
<keyword evidence="1" id="KW-0805">Transcription regulation</keyword>
<dbReference type="InterPro" id="IPR000524">
    <property type="entry name" value="Tscrpt_reg_HTH_GntR"/>
</dbReference>
<dbReference type="InterPro" id="IPR008920">
    <property type="entry name" value="TF_FadR/GntR_C"/>
</dbReference>
<feature type="domain" description="HTH gntR-type" evidence="4">
    <location>
        <begin position="13"/>
        <end position="80"/>
    </location>
</feature>
<keyword evidence="2" id="KW-0238">DNA-binding</keyword>
<dbReference type="InterPro" id="IPR011711">
    <property type="entry name" value="GntR_C"/>
</dbReference>
<dbReference type="PANTHER" id="PTHR43537:SF20">
    <property type="entry name" value="HTH-TYPE TRANSCRIPTIONAL REPRESSOR GLAR"/>
    <property type="match status" value="1"/>
</dbReference>
<comment type="caution">
    <text evidence="5">The sequence shown here is derived from an EMBL/GenBank/DDBJ whole genome shotgun (WGS) entry which is preliminary data.</text>
</comment>
<dbReference type="Pfam" id="PF07729">
    <property type="entry name" value="FCD"/>
    <property type="match status" value="1"/>
</dbReference>
<evidence type="ECO:0000256" key="2">
    <source>
        <dbReference type="ARBA" id="ARBA00023125"/>
    </source>
</evidence>
<dbReference type="Proteomes" id="UP000076335">
    <property type="component" value="Unassembled WGS sequence"/>
</dbReference>
<proteinExistence type="predicted"/>
<accession>A0A154L1L8</accession>
<evidence type="ECO:0000259" key="4">
    <source>
        <dbReference type="PROSITE" id="PS50949"/>
    </source>
</evidence>
<organism evidence="5 6">
    <name type="scientific">Thalassospira lucentensis</name>
    <dbReference type="NCBI Taxonomy" id="168935"/>
    <lineage>
        <taxon>Bacteria</taxon>
        <taxon>Pseudomonadati</taxon>
        <taxon>Pseudomonadota</taxon>
        <taxon>Alphaproteobacteria</taxon>
        <taxon>Rhodospirillales</taxon>
        <taxon>Thalassospiraceae</taxon>
        <taxon>Thalassospira</taxon>
    </lineage>
</organism>
<keyword evidence="3" id="KW-0804">Transcription</keyword>
<dbReference type="SUPFAM" id="SSF48008">
    <property type="entry name" value="GntR ligand-binding domain-like"/>
    <property type="match status" value="1"/>
</dbReference>
<dbReference type="GO" id="GO:0003677">
    <property type="term" value="F:DNA binding"/>
    <property type="evidence" value="ECO:0007669"/>
    <property type="project" value="UniProtKB-KW"/>
</dbReference>
<dbReference type="InterPro" id="IPR036390">
    <property type="entry name" value="WH_DNA-bd_sf"/>
</dbReference>
<name>A0A154L1L8_9PROT</name>